<evidence type="ECO:0000256" key="5">
    <source>
        <dbReference type="ARBA" id="ARBA00093760"/>
    </source>
</evidence>
<accession>A0A2H0BRP4</accession>
<evidence type="ECO:0000256" key="3">
    <source>
        <dbReference type="ARBA" id="ARBA00022759"/>
    </source>
</evidence>
<dbReference type="GO" id="GO:0009307">
    <property type="term" value="P:DNA restriction-modification system"/>
    <property type="evidence" value="ECO:0007669"/>
    <property type="project" value="InterPro"/>
</dbReference>
<keyword evidence="4" id="KW-0378">Hydrolase</keyword>
<protein>
    <recommendedName>
        <fullName evidence="6">type II site-specific deoxyribonuclease</fullName>
        <ecNumber evidence="6">3.1.21.4</ecNumber>
    </recommendedName>
</protein>
<dbReference type="EC" id="3.1.21.4" evidence="6"/>
<evidence type="ECO:0000313" key="8">
    <source>
        <dbReference type="Proteomes" id="UP000231581"/>
    </source>
</evidence>
<sequence length="275" mass="31417">MIKNTLEKKEAIQSIVRTAVEAYATGFRARHEGEVDNPNGVINMKIHNVFIAALGKDIQYYSALVRSLDSSLGNMLEGMAINIAKLFYEVNKSVEGELYPEQTSKIAEFLEAYKNSKNPLKPSIEHFKEIRSIKPNPNSKIKSKVHVSDYYLIDKETNTHHLIELKIGGDLDNKKARSEKEAIFEQFAILANSLGKDATIKAHFATAYNRFGEDNEWKQGRVLQFFSKDELLIGRDFWNFVCKSEKGYELVLETYKENAHLITTALEEIKKTYLD</sequence>
<keyword evidence="2" id="KW-0680">Restriction system</keyword>
<reference evidence="7 8" key="1">
    <citation type="submission" date="2017-09" db="EMBL/GenBank/DDBJ databases">
        <title>Depth-based differentiation of microbial function through sediment-hosted aquifers and enrichment of novel symbionts in the deep terrestrial subsurface.</title>
        <authorList>
            <person name="Probst A.J."/>
            <person name="Ladd B."/>
            <person name="Jarett J.K."/>
            <person name="Geller-Mcgrath D.E."/>
            <person name="Sieber C.M."/>
            <person name="Emerson J.B."/>
            <person name="Anantharaman K."/>
            <person name="Thomas B.C."/>
            <person name="Malmstrom R."/>
            <person name="Stieglmeier M."/>
            <person name="Klingl A."/>
            <person name="Woyke T."/>
            <person name="Ryan C.M."/>
            <person name="Banfield J.F."/>
        </authorList>
    </citation>
    <scope>NUCLEOTIDE SEQUENCE [LARGE SCALE GENOMIC DNA]</scope>
    <source>
        <strain evidence="7">CG22_combo_CG10-13_8_21_14_all_47_17</strain>
    </source>
</reference>
<dbReference type="InterPro" id="IPR019045">
    <property type="entry name" value="Restrct_endonuc_II_HinfI"/>
</dbReference>
<evidence type="ECO:0000313" key="7">
    <source>
        <dbReference type="EMBL" id="PIP60343.1"/>
    </source>
</evidence>
<gene>
    <name evidence="7" type="ORF">COX00_03785</name>
</gene>
<dbReference type="GO" id="GO:0009036">
    <property type="term" value="F:type II site-specific deoxyribonuclease activity"/>
    <property type="evidence" value="ECO:0007669"/>
    <property type="project" value="InterPro"/>
</dbReference>
<evidence type="ECO:0000256" key="4">
    <source>
        <dbReference type="ARBA" id="ARBA00022801"/>
    </source>
</evidence>
<keyword evidence="3 7" id="KW-0255">Endonuclease</keyword>
<dbReference type="Proteomes" id="UP000231581">
    <property type="component" value="Unassembled WGS sequence"/>
</dbReference>
<dbReference type="Pfam" id="PF09520">
    <property type="entry name" value="RE_TdeIII"/>
    <property type="match status" value="1"/>
</dbReference>
<keyword evidence="1" id="KW-0540">Nuclease</keyword>
<dbReference type="AlphaFoldDB" id="A0A2H0BRP4"/>
<evidence type="ECO:0000256" key="1">
    <source>
        <dbReference type="ARBA" id="ARBA00022722"/>
    </source>
</evidence>
<evidence type="ECO:0000256" key="2">
    <source>
        <dbReference type="ARBA" id="ARBA00022747"/>
    </source>
</evidence>
<comment type="caution">
    <text evidence="7">The sequence shown here is derived from an EMBL/GenBank/DDBJ whole genome shotgun (WGS) entry which is preliminary data.</text>
</comment>
<comment type="catalytic activity">
    <reaction evidence="5">
        <text>Endonucleolytic cleavage of DNA to give specific double-stranded fragments with terminal 5'-phosphates.</text>
        <dbReference type="EC" id="3.1.21.4"/>
    </reaction>
</comment>
<proteinExistence type="predicted"/>
<dbReference type="GO" id="GO:0003677">
    <property type="term" value="F:DNA binding"/>
    <property type="evidence" value="ECO:0007669"/>
    <property type="project" value="InterPro"/>
</dbReference>
<dbReference type="EMBL" id="PCSZ01000069">
    <property type="protein sequence ID" value="PIP60343.1"/>
    <property type="molecule type" value="Genomic_DNA"/>
</dbReference>
<organism evidence="7 8">
    <name type="scientific">Candidatus Uhrbacteria bacterium CG22_combo_CG10-13_8_21_14_all_47_17</name>
    <dbReference type="NCBI Taxonomy" id="1975041"/>
    <lineage>
        <taxon>Bacteria</taxon>
        <taxon>Candidatus Uhriibacteriota</taxon>
    </lineage>
</organism>
<evidence type="ECO:0000256" key="6">
    <source>
        <dbReference type="ARBA" id="ARBA00093790"/>
    </source>
</evidence>
<name>A0A2H0BRP4_9BACT</name>